<organism evidence="1 2">
    <name type="scientific">Meloidogyne incognita</name>
    <name type="common">Southern root-knot nematode worm</name>
    <name type="synonym">Oxyuris incognita</name>
    <dbReference type="NCBI Taxonomy" id="6306"/>
    <lineage>
        <taxon>Eukaryota</taxon>
        <taxon>Metazoa</taxon>
        <taxon>Ecdysozoa</taxon>
        <taxon>Nematoda</taxon>
        <taxon>Chromadorea</taxon>
        <taxon>Rhabditida</taxon>
        <taxon>Tylenchina</taxon>
        <taxon>Tylenchomorpha</taxon>
        <taxon>Tylenchoidea</taxon>
        <taxon>Meloidogynidae</taxon>
        <taxon>Meloidogyninae</taxon>
        <taxon>Meloidogyne</taxon>
        <taxon>Meloidogyne incognita group</taxon>
    </lineage>
</organism>
<protein>
    <submittedName>
        <fullName evidence="2">Candidate secreted effector</fullName>
    </submittedName>
</protein>
<evidence type="ECO:0000313" key="1">
    <source>
        <dbReference type="Proteomes" id="UP000887563"/>
    </source>
</evidence>
<accession>A0A914KMJ0</accession>
<proteinExistence type="predicted"/>
<dbReference type="WBParaSite" id="Minc3s00049g02652">
    <property type="protein sequence ID" value="Minc3s00049g02652"/>
    <property type="gene ID" value="Minc3s00049g02652"/>
</dbReference>
<name>A0A914KMJ0_MELIC</name>
<dbReference type="AlphaFoldDB" id="A0A914KMJ0"/>
<sequence length="89" mass="10815">MTDLVLNYNIHHHPFQIPSIFIFFKRSILFLFPSFFLFFFLLFKFKLFSSALFFCLKFLLKPQKNKKNLHSRNQFINNILHCTVKGHIM</sequence>
<evidence type="ECO:0000313" key="2">
    <source>
        <dbReference type="WBParaSite" id="Minc3s00049g02652"/>
    </source>
</evidence>
<reference evidence="2" key="1">
    <citation type="submission" date="2022-11" db="UniProtKB">
        <authorList>
            <consortium name="WormBaseParasite"/>
        </authorList>
    </citation>
    <scope>IDENTIFICATION</scope>
</reference>
<dbReference type="Proteomes" id="UP000887563">
    <property type="component" value="Unplaced"/>
</dbReference>
<keyword evidence="1" id="KW-1185">Reference proteome</keyword>